<dbReference type="GO" id="GO:0030041">
    <property type="term" value="P:actin filament polymerization"/>
    <property type="evidence" value="ECO:0007669"/>
    <property type="project" value="InterPro"/>
</dbReference>
<keyword evidence="3 6" id="KW-0963">Cytoplasm</keyword>
<protein>
    <recommendedName>
        <fullName evidence="6">Arp2/3 complex 34 kDa subunit</fullName>
    </recommendedName>
</protein>
<proteinExistence type="inferred from homology"/>
<sequence>MAFFNGGSRALVEILTRFQSAERPMPVDHTFFEFGSVRYHVQASASDPENVYLSISTPSLSHEASPSTGLPEFTLQEATKMYHKFAEVVEPSKEGYALTLKLNFSGLARPKDRARAVRQVVEPSKEGYALTLKLNFSGLARPKDRARAVRQVSLLQSVILGSQLKHLLGSLGSSGATKLVYTPRDPFFVSRTPGKISAIFPMRFRDDTDLAVATSFFQELQDAGSSYARAPRCSWSAIPPPELRGEPVHHLTTNGGFVSFDIFERHVKRKRAAKTAWILLNFQAYVKYHIKCTRNYIQSRMRKRQETLAEVILNARLRGGDEKKKLQVRKKSKRRLFSLGKAKKLQKGLRAVMDGLRRLRQRIRVKALDRFRRCFVMPKLATKKHDYLRLGA</sequence>
<evidence type="ECO:0000256" key="1">
    <source>
        <dbReference type="ARBA" id="ARBA00004245"/>
    </source>
</evidence>
<evidence type="ECO:0000256" key="2">
    <source>
        <dbReference type="ARBA" id="ARBA00007192"/>
    </source>
</evidence>
<name>M8ARZ7_AEGTA</name>
<dbReference type="EnsemblPlants" id="EMT07242">
    <property type="protein sequence ID" value="EMT07242"/>
    <property type="gene ID" value="F775_03601"/>
</dbReference>
<dbReference type="InterPro" id="IPR007188">
    <property type="entry name" value="ARPC2"/>
</dbReference>
<dbReference type="GO" id="GO:0034314">
    <property type="term" value="P:Arp2/3 complex-mediated actin nucleation"/>
    <property type="evidence" value="ECO:0007669"/>
    <property type="project" value="InterPro"/>
</dbReference>
<comment type="subunit">
    <text evidence="6">Component of the Arp2/3 complex.</text>
</comment>
<evidence type="ECO:0000256" key="3">
    <source>
        <dbReference type="ARBA" id="ARBA00022490"/>
    </source>
</evidence>
<evidence type="ECO:0000313" key="7">
    <source>
        <dbReference type="EnsemblPlants" id="EMT07242"/>
    </source>
</evidence>
<comment type="similarity">
    <text evidence="2 6">Belongs to the ARPC2 family.</text>
</comment>
<dbReference type="AlphaFoldDB" id="M8ARZ7"/>
<keyword evidence="4 6" id="KW-0009">Actin-binding</keyword>
<evidence type="ECO:0000256" key="4">
    <source>
        <dbReference type="ARBA" id="ARBA00023203"/>
    </source>
</evidence>
<dbReference type="ExpressionAtlas" id="M8ARZ7">
    <property type="expression patterns" value="baseline"/>
</dbReference>
<dbReference type="Gene3D" id="3.30.1460.20">
    <property type="match status" value="3"/>
</dbReference>
<dbReference type="PANTHER" id="PTHR12058">
    <property type="entry name" value="ARP2/3 COMPLEX 34 KDA SUBUNIT"/>
    <property type="match status" value="1"/>
</dbReference>
<evidence type="ECO:0000256" key="5">
    <source>
        <dbReference type="ARBA" id="ARBA00023212"/>
    </source>
</evidence>
<accession>M8ARZ7</accession>
<keyword evidence="5 6" id="KW-0206">Cytoskeleton</keyword>
<dbReference type="SUPFAM" id="SSF69645">
    <property type="entry name" value="Arp2/3 complex subunits"/>
    <property type="match status" value="2"/>
</dbReference>
<dbReference type="InterPro" id="IPR034666">
    <property type="entry name" value="ARPC2/4"/>
</dbReference>
<comment type="subcellular location">
    <subcellularLocation>
        <location evidence="1 6">Cytoplasm</location>
        <location evidence="1 6">Cytoskeleton</location>
    </subcellularLocation>
</comment>
<dbReference type="Pfam" id="PF04045">
    <property type="entry name" value="P34-Arc"/>
    <property type="match status" value="1"/>
</dbReference>
<dbReference type="GO" id="GO:0005200">
    <property type="term" value="F:structural constituent of cytoskeleton"/>
    <property type="evidence" value="ECO:0007669"/>
    <property type="project" value="TreeGrafter"/>
</dbReference>
<evidence type="ECO:0000256" key="6">
    <source>
        <dbReference type="RuleBase" id="RU364015"/>
    </source>
</evidence>
<comment type="function">
    <text evidence="6">Functions as actin-binding component of the Arp2/3 complex which is involved in regulation of actin polymerization and together with an activating nucleation-promoting factor (NPF) mediates the formation of branched actin networks.</text>
</comment>
<organism evidence="7">
    <name type="scientific">Aegilops tauschii</name>
    <name type="common">Tausch's goatgrass</name>
    <name type="synonym">Aegilops squarrosa</name>
    <dbReference type="NCBI Taxonomy" id="37682"/>
    <lineage>
        <taxon>Eukaryota</taxon>
        <taxon>Viridiplantae</taxon>
        <taxon>Streptophyta</taxon>
        <taxon>Embryophyta</taxon>
        <taxon>Tracheophyta</taxon>
        <taxon>Spermatophyta</taxon>
        <taxon>Magnoliopsida</taxon>
        <taxon>Liliopsida</taxon>
        <taxon>Poales</taxon>
        <taxon>Poaceae</taxon>
        <taxon>BOP clade</taxon>
        <taxon>Pooideae</taxon>
        <taxon>Triticodae</taxon>
        <taxon>Triticeae</taxon>
        <taxon>Triticinae</taxon>
        <taxon>Aegilops</taxon>
    </lineage>
</organism>
<dbReference type="GO" id="GO:0051015">
    <property type="term" value="F:actin filament binding"/>
    <property type="evidence" value="ECO:0007669"/>
    <property type="project" value="TreeGrafter"/>
</dbReference>
<dbReference type="GO" id="GO:0005885">
    <property type="term" value="C:Arp2/3 protein complex"/>
    <property type="evidence" value="ECO:0007669"/>
    <property type="project" value="InterPro"/>
</dbReference>
<dbReference type="PANTHER" id="PTHR12058:SF1">
    <property type="entry name" value="ACTIN-RELATED PROTEIN 2_3 COMPLEX SUBUNIT 2B"/>
    <property type="match status" value="1"/>
</dbReference>
<reference evidence="7" key="1">
    <citation type="submission" date="2015-06" db="UniProtKB">
        <authorList>
            <consortium name="EnsemblPlants"/>
        </authorList>
    </citation>
    <scope>IDENTIFICATION</scope>
</reference>